<dbReference type="EMBL" id="PPQW01000025">
    <property type="protein sequence ID" value="PNZ67631.1"/>
    <property type="molecule type" value="Genomic_DNA"/>
</dbReference>
<protein>
    <submittedName>
        <fullName evidence="3">Alpha/beta hydrolase</fullName>
    </submittedName>
</protein>
<sequence>MIVNLEGLDINVEVSGEDNEESVLLIHGFPDSTKLWREVAPKLVSEGYQVIAFDLPGFGESAIPNDGKTSRLDNISNIIVGLLKHLEVEETHVIGHDWGSVVSWYFTYNHPEYVKSFTALSVGHPKAFLNSGFSQLLSSWYVILILNEELAENLFTADGWSLFRNFFVADECETNWIPDLSRDGRLTAGFNIYRANLNPDYNDDIMKSVDEITRPVLAIAGDSDPSLTTEQVDTSKEYVKNDFDDITIEDAEHWLPLYQVDEIVPPILDFLKKHS</sequence>
<evidence type="ECO:0000256" key="1">
    <source>
        <dbReference type="ARBA" id="ARBA00022801"/>
    </source>
</evidence>
<feature type="domain" description="AB hydrolase-1" evidence="2">
    <location>
        <begin position="23"/>
        <end position="256"/>
    </location>
</feature>
<dbReference type="InterPro" id="IPR000639">
    <property type="entry name" value="Epox_hydrolase-like"/>
</dbReference>
<dbReference type="Gene3D" id="3.40.50.1820">
    <property type="entry name" value="alpha/beta hydrolase"/>
    <property type="match status" value="1"/>
</dbReference>
<gene>
    <name evidence="3" type="ORF">CD158_05535</name>
</gene>
<accession>A0AAP8PP26</accession>
<dbReference type="AlphaFoldDB" id="A0AAP8PP26"/>
<dbReference type="RefSeq" id="WP_059107976.1">
    <property type="nucleotide sequence ID" value="NZ_AP024589.1"/>
</dbReference>
<dbReference type="PRINTS" id="PR00111">
    <property type="entry name" value="ABHYDROLASE"/>
</dbReference>
<dbReference type="Proteomes" id="UP000242470">
    <property type="component" value="Unassembled WGS sequence"/>
</dbReference>
<organism evidence="3 4">
    <name type="scientific">Staphylococcus auricularis</name>
    <dbReference type="NCBI Taxonomy" id="29379"/>
    <lineage>
        <taxon>Bacteria</taxon>
        <taxon>Bacillati</taxon>
        <taxon>Bacillota</taxon>
        <taxon>Bacilli</taxon>
        <taxon>Bacillales</taxon>
        <taxon>Staphylococcaceae</taxon>
        <taxon>Staphylococcus</taxon>
    </lineage>
</organism>
<proteinExistence type="predicted"/>
<dbReference type="InterPro" id="IPR000073">
    <property type="entry name" value="AB_hydrolase_1"/>
</dbReference>
<name>A0AAP8PP26_9STAP</name>
<reference evidence="3 4" key="1">
    <citation type="submission" date="2017-08" db="EMBL/GenBank/DDBJ databases">
        <title>Draft genome sequences of 64 type strains of genus Staph aureus.</title>
        <authorList>
            <person name="Cole K."/>
            <person name="Golubchik T."/>
            <person name="Russell J."/>
            <person name="Foster D."/>
            <person name="Llewelyn M."/>
            <person name="Wilson D."/>
            <person name="Crook D."/>
            <person name="Paul J."/>
        </authorList>
    </citation>
    <scope>NUCLEOTIDE SEQUENCE [LARGE SCALE GENOMIC DNA]</scope>
    <source>
        <strain evidence="3 4">NCTC 12101</strain>
    </source>
</reference>
<dbReference type="Pfam" id="PF00561">
    <property type="entry name" value="Abhydrolase_1"/>
    <property type="match status" value="1"/>
</dbReference>
<comment type="caution">
    <text evidence="3">The sequence shown here is derived from an EMBL/GenBank/DDBJ whole genome shotgun (WGS) entry which is preliminary data.</text>
</comment>
<evidence type="ECO:0000259" key="2">
    <source>
        <dbReference type="Pfam" id="PF00561"/>
    </source>
</evidence>
<evidence type="ECO:0000313" key="3">
    <source>
        <dbReference type="EMBL" id="PNZ67631.1"/>
    </source>
</evidence>
<dbReference type="GO" id="GO:0016787">
    <property type="term" value="F:hydrolase activity"/>
    <property type="evidence" value="ECO:0007669"/>
    <property type="project" value="UniProtKB-KW"/>
</dbReference>
<dbReference type="SUPFAM" id="SSF53474">
    <property type="entry name" value="alpha/beta-Hydrolases"/>
    <property type="match status" value="1"/>
</dbReference>
<evidence type="ECO:0000313" key="4">
    <source>
        <dbReference type="Proteomes" id="UP000242470"/>
    </source>
</evidence>
<dbReference type="PANTHER" id="PTHR43329">
    <property type="entry name" value="EPOXIDE HYDROLASE"/>
    <property type="match status" value="1"/>
</dbReference>
<keyword evidence="1 3" id="KW-0378">Hydrolase</keyword>
<dbReference type="GeneID" id="64982991"/>
<dbReference type="PRINTS" id="PR00412">
    <property type="entry name" value="EPOXHYDRLASE"/>
</dbReference>
<dbReference type="InterPro" id="IPR029058">
    <property type="entry name" value="AB_hydrolase_fold"/>
</dbReference>